<dbReference type="GO" id="GO:0016740">
    <property type="term" value="F:transferase activity"/>
    <property type="evidence" value="ECO:0007669"/>
    <property type="project" value="UniProtKB-KW"/>
</dbReference>
<name>A0A0J6W3R8_9MYCO</name>
<dbReference type="PATRIC" id="fig|1807.14.peg.2416"/>
<organism evidence="2 3">
    <name type="scientific">Mycolicibacterium obuense</name>
    <dbReference type="NCBI Taxonomy" id="1807"/>
    <lineage>
        <taxon>Bacteria</taxon>
        <taxon>Bacillati</taxon>
        <taxon>Actinomycetota</taxon>
        <taxon>Actinomycetes</taxon>
        <taxon>Mycobacteriales</taxon>
        <taxon>Mycobacteriaceae</taxon>
        <taxon>Mycolicibacterium</taxon>
    </lineage>
</organism>
<dbReference type="CDD" id="cd05155">
    <property type="entry name" value="APH_ChoK_like_1"/>
    <property type="match status" value="1"/>
</dbReference>
<sequence>MRQEWSGIEEDQLVDEIRFESDLVRALLRDQHPDLADFVLAEVDGGWDNQMWRLGDELAVRLPRTERAPDLLGIEQKWLPELSEHLPLPTPTPVRVGKPSSRFPHTWTIARWVRGEPADRTPITRRESVAGLAEFLRALHRQAPANAPKNPDRGIPFADFAHNTDGWFDVIADYQGAERIREIFDEAAAAPAWAGPPLWLHGDLHPANVVVQDGTLSGIVDFGELCAGDPATDLSAAWILLPSAAAVGQFFDSYGEVDDPTVARARGWAVLRALGLIEIGSNGRLGLPGGKPTWEPAGYLTLDRVLTEIDG</sequence>
<dbReference type="Proteomes" id="UP000036313">
    <property type="component" value="Unassembled WGS sequence"/>
</dbReference>
<dbReference type="PANTHER" id="PTHR21310">
    <property type="entry name" value="AMINOGLYCOSIDE PHOSPHOTRANSFERASE-RELATED-RELATED"/>
    <property type="match status" value="1"/>
</dbReference>
<evidence type="ECO:0000259" key="1">
    <source>
        <dbReference type="Pfam" id="PF01636"/>
    </source>
</evidence>
<accession>A0A0J6W3R8</accession>
<dbReference type="Gene3D" id="3.90.1200.10">
    <property type="match status" value="1"/>
</dbReference>
<dbReference type="InterPro" id="IPR051678">
    <property type="entry name" value="AGP_Transferase"/>
</dbReference>
<dbReference type="RefSeq" id="WP_048423235.1">
    <property type="nucleotide sequence ID" value="NZ_JYNU01000013.1"/>
</dbReference>
<dbReference type="PANTHER" id="PTHR21310:SF42">
    <property type="entry name" value="BIFUNCTIONAL AAC_APH"/>
    <property type="match status" value="1"/>
</dbReference>
<comment type="caution">
    <text evidence="2">The sequence shown here is derived from an EMBL/GenBank/DDBJ whole genome shotgun (WGS) entry which is preliminary data.</text>
</comment>
<reference evidence="2 3" key="1">
    <citation type="journal article" date="2015" name="Genome Biol. Evol.">
        <title>Characterization of Three Mycobacterium spp. with Potential Use in Bioremediation by Genome Sequencing and Comparative Genomics.</title>
        <authorList>
            <person name="Das S."/>
            <person name="Pettersson B.M."/>
            <person name="Behra P.R."/>
            <person name="Ramesh M."/>
            <person name="Dasgupta S."/>
            <person name="Bhattacharya A."/>
            <person name="Kirsebom L.A."/>
        </authorList>
    </citation>
    <scope>NUCLEOTIDE SEQUENCE [LARGE SCALE GENOMIC DNA]</scope>
    <source>
        <strain evidence="2 3">DSM 44075</strain>
    </source>
</reference>
<gene>
    <name evidence="2" type="ORF">MOBUDSM44075_02395</name>
</gene>
<dbReference type="AlphaFoldDB" id="A0A0J6W3R8"/>
<proteinExistence type="predicted"/>
<dbReference type="SUPFAM" id="SSF56112">
    <property type="entry name" value="Protein kinase-like (PK-like)"/>
    <property type="match status" value="1"/>
</dbReference>
<protein>
    <submittedName>
        <fullName evidence="2">Phosphotransferase enzyme family protein</fullName>
    </submittedName>
</protein>
<feature type="domain" description="Aminoglycoside phosphotransferase" evidence="1">
    <location>
        <begin position="41"/>
        <end position="265"/>
    </location>
</feature>
<evidence type="ECO:0000313" key="3">
    <source>
        <dbReference type="Proteomes" id="UP000036313"/>
    </source>
</evidence>
<dbReference type="EMBL" id="JYNU01000013">
    <property type="protein sequence ID" value="KMO76403.1"/>
    <property type="molecule type" value="Genomic_DNA"/>
</dbReference>
<keyword evidence="2" id="KW-0808">Transferase</keyword>
<dbReference type="Pfam" id="PF01636">
    <property type="entry name" value="APH"/>
    <property type="match status" value="1"/>
</dbReference>
<dbReference type="InterPro" id="IPR011009">
    <property type="entry name" value="Kinase-like_dom_sf"/>
</dbReference>
<dbReference type="Gene3D" id="3.30.200.20">
    <property type="entry name" value="Phosphorylase Kinase, domain 1"/>
    <property type="match status" value="1"/>
</dbReference>
<evidence type="ECO:0000313" key="2">
    <source>
        <dbReference type="EMBL" id="KMO76403.1"/>
    </source>
</evidence>
<dbReference type="InterPro" id="IPR002575">
    <property type="entry name" value="Aminoglycoside_PTrfase"/>
</dbReference>